<reference evidence="1" key="1">
    <citation type="submission" date="2021-05" db="EMBL/GenBank/DDBJ databases">
        <authorList>
            <person name="Scholz U."/>
            <person name="Mascher M."/>
            <person name="Fiebig A."/>
        </authorList>
    </citation>
    <scope>NUCLEOTIDE SEQUENCE [LARGE SCALE GENOMIC DNA]</scope>
</reference>
<organism evidence="1 2">
    <name type="scientific">Avena sativa</name>
    <name type="common">Oat</name>
    <dbReference type="NCBI Taxonomy" id="4498"/>
    <lineage>
        <taxon>Eukaryota</taxon>
        <taxon>Viridiplantae</taxon>
        <taxon>Streptophyta</taxon>
        <taxon>Embryophyta</taxon>
        <taxon>Tracheophyta</taxon>
        <taxon>Spermatophyta</taxon>
        <taxon>Magnoliopsida</taxon>
        <taxon>Liliopsida</taxon>
        <taxon>Poales</taxon>
        <taxon>Poaceae</taxon>
        <taxon>BOP clade</taxon>
        <taxon>Pooideae</taxon>
        <taxon>Poodae</taxon>
        <taxon>Poeae</taxon>
        <taxon>Poeae Chloroplast Group 1 (Aveneae type)</taxon>
        <taxon>Aveninae</taxon>
        <taxon>Avena</taxon>
    </lineage>
</organism>
<evidence type="ECO:0000313" key="1">
    <source>
        <dbReference type="EnsemblPlants" id="AVESA.00010b.r2.7CG0696170.1.CDS.1"/>
    </source>
</evidence>
<keyword evidence="2" id="KW-1185">Reference proteome</keyword>
<proteinExistence type="predicted"/>
<evidence type="ECO:0000313" key="2">
    <source>
        <dbReference type="Proteomes" id="UP001732700"/>
    </source>
</evidence>
<accession>A0ACD6A6A0</accession>
<protein>
    <submittedName>
        <fullName evidence="1">Uncharacterized protein</fullName>
    </submittedName>
</protein>
<reference evidence="1" key="2">
    <citation type="submission" date="2025-09" db="UniProtKB">
        <authorList>
            <consortium name="EnsemblPlants"/>
        </authorList>
    </citation>
    <scope>IDENTIFICATION</scope>
</reference>
<dbReference type="EnsemblPlants" id="AVESA.00010b.r2.7CG0696170.1">
    <property type="protein sequence ID" value="AVESA.00010b.r2.7CG0696170.1.CDS.1"/>
    <property type="gene ID" value="AVESA.00010b.r2.7CG0696170"/>
</dbReference>
<dbReference type="Proteomes" id="UP001732700">
    <property type="component" value="Chromosome 7C"/>
</dbReference>
<sequence length="305" mass="33854">MLCGGPVFFHFPPCPSPAPDKSPKHRLLHIFVFSMVGAFIILGVCIATCYYCINKSRGDARQGQENSPSPGETFQRMSYAELYVATDSFSMENLVGRGSFGSVYKGTFSFGTAAVKVLDVHRRGATRSFISECSALKRIRHRKLVKVITVCDSLDNNGNEFKALVLQFISNGSLDEWIYPSTENEFRTLSLMQRLNILLDVAEALEYLHHHINPPIVHCDVKPSNILLDATMVAHVSDLGIAKIMKAEESEQSVGQQCSSVGIKGTIGYLAPGMQLPFNLSCFIVPPNEQEPFIFVHPKVYNILY</sequence>
<name>A0ACD6A6A0_AVESA</name>